<sequence length="352" mass="38658">MNPAGSTRSDRYWTPEEDRLLALMAAPELEDVQDVLLRRSEEAVRYRRKAVKGQLAAVLSYEEACLCYWWSQLRSPRTPLQWVRGDPLPVDVWSPGGAAHIVVVGESDLRDDGHRRIVAGAAQVDLIAAASSRLDVEVMVVNGTRAWDEQVRRGVRSLLGSSRLPNGLLKVPAAVRASAVLAVGPRGMNVRQLDLLPPGTGVIAVMVQSPGLDAQLRLWEAVRTVRTFRVEHLNSMDAACPVTWADVPYLPDDGRVTAATPDVAVRFAYAYAKRHQRLPRSATPEVDSLLGGRREGLGQGIVGRMVSHFQSLLTPYVGRDRGALTLDVGRWEDERVTIPVGNDPMREKAGLS</sequence>
<reference evidence="2" key="1">
    <citation type="journal article" date="2019" name="Int. J. Syst. Evol. Microbiol.">
        <title>The Global Catalogue of Microorganisms (GCM) 10K type strain sequencing project: providing services to taxonomists for standard genome sequencing and annotation.</title>
        <authorList>
            <consortium name="The Broad Institute Genomics Platform"/>
            <consortium name="The Broad Institute Genome Sequencing Center for Infectious Disease"/>
            <person name="Wu L."/>
            <person name="Ma J."/>
        </authorList>
    </citation>
    <scope>NUCLEOTIDE SEQUENCE [LARGE SCALE GENOMIC DNA]</scope>
    <source>
        <strain evidence="2">JCM 14368</strain>
    </source>
</reference>
<evidence type="ECO:0000313" key="2">
    <source>
        <dbReference type="Proteomes" id="UP001500191"/>
    </source>
</evidence>
<keyword evidence="2" id="KW-1185">Reference proteome</keyword>
<protein>
    <submittedName>
        <fullName evidence="1">Uncharacterized protein</fullName>
    </submittedName>
</protein>
<name>A0ABP3MRE0_9DEIO</name>
<dbReference type="Proteomes" id="UP001500191">
    <property type="component" value="Unassembled WGS sequence"/>
</dbReference>
<dbReference type="RefSeq" id="WP_343761431.1">
    <property type="nucleotide sequence ID" value="NZ_BAAADB010000033.1"/>
</dbReference>
<evidence type="ECO:0000313" key="1">
    <source>
        <dbReference type="EMBL" id="GAA0523597.1"/>
    </source>
</evidence>
<comment type="caution">
    <text evidence="1">The sequence shown here is derived from an EMBL/GenBank/DDBJ whole genome shotgun (WGS) entry which is preliminary data.</text>
</comment>
<gene>
    <name evidence="1" type="ORF">GCM10008937_33920</name>
</gene>
<organism evidence="1 2">
    <name type="scientific">Deinococcus depolymerans</name>
    <dbReference type="NCBI Taxonomy" id="392408"/>
    <lineage>
        <taxon>Bacteria</taxon>
        <taxon>Thermotogati</taxon>
        <taxon>Deinococcota</taxon>
        <taxon>Deinococci</taxon>
        <taxon>Deinococcales</taxon>
        <taxon>Deinococcaceae</taxon>
        <taxon>Deinococcus</taxon>
    </lineage>
</organism>
<accession>A0ABP3MRE0</accession>
<proteinExistence type="predicted"/>
<dbReference type="EMBL" id="BAAADB010000033">
    <property type="protein sequence ID" value="GAA0523597.1"/>
    <property type="molecule type" value="Genomic_DNA"/>
</dbReference>